<keyword evidence="2 4" id="KW-0863">Zinc-finger</keyword>
<accession>A0A8S0W035</accession>
<feature type="compositionally biased region" description="Low complexity" evidence="5">
    <location>
        <begin position="61"/>
        <end position="77"/>
    </location>
</feature>
<evidence type="ECO:0000313" key="7">
    <source>
        <dbReference type="EMBL" id="CAA7264665.1"/>
    </source>
</evidence>
<feature type="region of interest" description="Disordered" evidence="5">
    <location>
        <begin position="222"/>
        <end position="277"/>
    </location>
</feature>
<dbReference type="Pfam" id="PF01363">
    <property type="entry name" value="FYVE"/>
    <property type="match status" value="1"/>
</dbReference>
<dbReference type="SUPFAM" id="SSF57903">
    <property type="entry name" value="FYVE/PHD zinc finger"/>
    <property type="match status" value="1"/>
</dbReference>
<dbReference type="PANTHER" id="PTHR39490">
    <property type="entry name" value="ARRESTIN DOMAIN-CONTAINING PROTEIN D"/>
    <property type="match status" value="1"/>
</dbReference>
<reference evidence="7 8" key="1">
    <citation type="submission" date="2020-01" db="EMBL/GenBank/DDBJ databases">
        <authorList>
            <person name="Gupta K D."/>
        </authorList>
    </citation>
    <scope>NUCLEOTIDE SEQUENCE [LARGE SCALE GENOMIC DNA]</scope>
</reference>
<dbReference type="InterPro" id="IPR011011">
    <property type="entry name" value="Znf_FYVE_PHD"/>
</dbReference>
<feature type="compositionally biased region" description="Polar residues" evidence="5">
    <location>
        <begin position="222"/>
        <end position="237"/>
    </location>
</feature>
<proteinExistence type="predicted"/>
<dbReference type="GO" id="GO:0008270">
    <property type="term" value="F:zinc ion binding"/>
    <property type="evidence" value="ECO:0007669"/>
    <property type="project" value="UniProtKB-KW"/>
</dbReference>
<sequence>MEGARRFFRDLRFGRGPEGASSRTCHLPEIYIANRRASICPPPAAMNARSESPSIPALGHDSSPSSSSSSSLLDVPVDGPLPTRPNEHLAVFLPKHLWKPDSSSVVCDNFFCHIPFSFFERKHHCRKCGGIFCSACTSRTTPLLDTSNLDFLTPPRNIPLAAFQSPIAPILDARVCDDCFDQIHGCPSTPRTPDVIRPSFSRVLSHPIAMFKHARSPTPFSVQSPASLLSVPTSPQSDDLPPSFKRRTQSLCNSPSSSSLNTQSSSNSAPSHSSRRAALRTAQLPLPQDLERSYGELDAYPLRRSSVLCKATGGGRWEPKQCPILDGYRQPVPGGKAPYEIEMERNERLERQRRLNPVVKDGDFQYRFPREPEPIVVACSLFNLSTF</sequence>
<dbReference type="OrthoDB" id="660555at2759"/>
<dbReference type="AlphaFoldDB" id="A0A8S0W035"/>
<dbReference type="SMART" id="SM00064">
    <property type="entry name" value="FYVE"/>
    <property type="match status" value="1"/>
</dbReference>
<dbReference type="PROSITE" id="PS50178">
    <property type="entry name" value="ZF_FYVE"/>
    <property type="match status" value="1"/>
</dbReference>
<evidence type="ECO:0000256" key="5">
    <source>
        <dbReference type="SAM" id="MobiDB-lite"/>
    </source>
</evidence>
<protein>
    <recommendedName>
        <fullName evidence="6">FYVE-type domain-containing protein</fullName>
    </recommendedName>
</protein>
<organism evidence="7 8">
    <name type="scientific">Cyclocybe aegerita</name>
    <name type="common">Black poplar mushroom</name>
    <name type="synonym">Agrocybe aegerita</name>
    <dbReference type="NCBI Taxonomy" id="1973307"/>
    <lineage>
        <taxon>Eukaryota</taxon>
        <taxon>Fungi</taxon>
        <taxon>Dikarya</taxon>
        <taxon>Basidiomycota</taxon>
        <taxon>Agaricomycotina</taxon>
        <taxon>Agaricomycetes</taxon>
        <taxon>Agaricomycetidae</taxon>
        <taxon>Agaricales</taxon>
        <taxon>Agaricineae</taxon>
        <taxon>Bolbitiaceae</taxon>
        <taxon>Cyclocybe</taxon>
    </lineage>
</organism>
<name>A0A8S0W035_CYCAE</name>
<dbReference type="InterPro" id="IPR013083">
    <property type="entry name" value="Znf_RING/FYVE/PHD"/>
</dbReference>
<dbReference type="Proteomes" id="UP000467700">
    <property type="component" value="Unassembled WGS sequence"/>
</dbReference>
<dbReference type="PANTHER" id="PTHR39490:SF8">
    <property type="entry name" value="ZINC FINGER FYVE DOMAIN-CONTAINING PROTEIN 21"/>
    <property type="match status" value="1"/>
</dbReference>
<feature type="region of interest" description="Disordered" evidence="5">
    <location>
        <begin position="43"/>
        <end position="77"/>
    </location>
</feature>
<evidence type="ECO:0000256" key="2">
    <source>
        <dbReference type="ARBA" id="ARBA00022771"/>
    </source>
</evidence>
<gene>
    <name evidence="7" type="ORF">AAE3_LOCUS7279</name>
</gene>
<dbReference type="InterPro" id="IPR052113">
    <property type="entry name" value="FYVE-type_Zinc_Finger"/>
</dbReference>
<keyword evidence="3" id="KW-0862">Zinc</keyword>
<keyword evidence="8" id="KW-1185">Reference proteome</keyword>
<dbReference type="InterPro" id="IPR000306">
    <property type="entry name" value="Znf_FYVE"/>
</dbReference>
<dbReference type="InterPro" id="IPR017455">
    <property type="entry name" value="Znf_FYVE-rel"/>
</dbReference>
<evidence type="ECO:0000259" key="6">
    <source>
        <dbReference type="PROSITE" id="PS50178"/>
    </source>
</evidence>
<feature type="compositionally biased region" description="Low complexity" evidence="5">
    <location>
        <begin position="250"/>
        <end position="272"/>
    </location>
</feature>
<dbReference type="EMBL" id="CACVBS010000046">
    <property type="protein sequence ID" value="CAA7264665.1"/>
    <property type="molecule type" value="Genomic_DNA"/>
</dbReference>
<evidence type="ECO:0000256" key="1">
    <source>
        <dbReference type="ARBA" id="ARBA00022723"/>
    </source>
</evidence>
<comment type="caution">
    <text evidence="7">The sequence shown here is derived from an EMBL/GenBank/DDBJ whole genome shotgun (WGS) entry which is preliminary data.</text>
</comment>
<dbReference type="Gene3D" id="3.30.40.10">
    <property type="entry name" value="Zinc/RING finger domain, C3HC4 (zinc finger)"/>
    <property type="match status" value="1"/>
</dbReference>
<evidence type="ECO:0000256" key="3">
    <source>
        <dbReference type="ARBA" id="ARBA00022833"/>
    </source>
</evidence>
<evidence type="ECO:0000313" key="8">
    <source>
        <dbReference type="Proteomes" id="UP000467700"/>
    </source>
</evidence>
<feature type="domain" description="FYVE-type" evidence="6">
    <location>
        <begin position="112"/>
        <end position="184"/>
    </location>
</feature>
<evidence type="ECO:0000256" key="4">
    <source>
        <dbReference type="PROSITE-ProRule" id="PRU00091"/>
    </source>
</evidence>
<keyword evidence="1" id="KW-0479">Metal-binding</keyword>